<proteinExistence type="predicted"/>
<keyword evidence="2" id="KW-1185">Reference proteome</keyword>
<protein>
    <submittedName>
        <fullName evidence="1">Uncharacterized protein</fullName>
    </submittedName>
</protein>
<reference evidence="1" key="1">
    <citation type="submission" date="2021-10" db="EMBL/GenBank/DDBJ databases">
        <title>Melipona bicolor Genome sequencing and assembly.</title>
        <authorList>
            <person name="Araujo N.S."/>
            <person name="Arias M.C."/>
        </authorList>
    </citation>
    <scope>NUCLEOTIDE SEQUENCE</scope>
    <source>
        <strain evidence="1">USP_2M_L1-L4_2017</strain>
        <tissue evidence="1">Whole body</tissue>
    </source>
</reference>
<name>A0AA40FY81_9HYME</name>
<comment type="caution">
    <text evidence="1">The sequence shown here is derived from an EMBL/GenBank/DDBJ whole genome shotgun (WGS) entry which is preliminary data.</text>
</comment>
<sequence>MKEFIKKLAHISFFPSKRCDPVDEVVMCGAVPAMVRSVSLYSTCSSGNVTVIGRSIKAVVRDDQNAPYRK</sequence>
<evidence type="ECO:0000313" key="2">
    <source>
        <dbReference type="Proteomes" id="UP001177670"/>
    </source>
</evidence>
<dbReference type="Proteomes" id="UP001177670">
    <property type="component" value="Unassembled WGS sequence"/>
</dbReference>
<dbReference type="EMBL" id="JAHYIQ010000012">
    <property type="protein sequence ID" value="KAK1127165.1"/>
    <property type="molecule type" value="Genomic_DNA"/>
</dbReference>
<gene>
    <name evidence="1" type="ORF">K0M31_003714</name>
</gene>
<evidence type="ECO:0000313" key="1">
    <source>
        <dbReference type="EMBL" id="KAK1127165.1"/>
    </source>
</evidence>
<accession>A0AA40FY81</accession>
<organism evidence="1 2">
    <name type="scientific">Melipona bicolor</name>
    <dbReference type="NCBI Taxonomy" id="60889"/>
    <lineage>
        <taxon>Eukaryota</taxon>
        <taxon>Metazoa</taxon>
        <taxon>Ecdysozoa</taxon>
        <taxon>Arthropoda</taxon>
        <taxon>Hexapoda</taxon>
        <taxon>Insecta</taxon>
        <taxon>Pterygota</taxon>
        <taxon>Neoptera</taxon>
        <taxon>Endopterygota</taxon>
        <taxon>Hymenoptera</taxon>
        <taxon>Apocrita</taxon>
        <taxon>Aculeata</taxon>
        <taxon>Apoidea</taxon>
        <taxon>Anthophila</taxon>
        <taxon>Apidae</taxon>
        <taxon>Melipona</taxon>
    </lineage>
</organism>
<dbReference type="AlphaFoldDB" id="A0AA40FY81"/>